<feature type="domain" description="Nab2-like CCCH zinc finger" evidence="14">
    <location>
        <begin position="466"/>
        <end position="485"/>
    </location>
</feature>
<dbReference type="Gene3D" id="4.10.1000.40">
    <property type="match status" value="1"/>
</dbReference>
<evidence type="ECO:0000256" key="4">
    <source>
        <dbReference type="ARBA" id="ARBA00010551"/>
    </source>
</evidence>
<proteinExistence type="inferred from homology"/>
<dbReference type="GO" id="GO:0004729">
    <property type="term" value="F:oxygen-dependent protoporphyrinogen oxidase activity"/>
    <property type="evidence" value="ECO:0007669"/>
    <property type="project" value="UniProtKB-EC"/>
</dbReference>
<evidence type="ECO:0000256" key="1">
    <source>
        <dbReference type="ARBA" id="ARBA00001974"/>
    </source>
</evidence>
<protein>
    <recommendedName>
        <fullName evidence="5">protoporphyrinogen oxidase</fullName>
        <ecNumber evidence="5">1.3.3.4</ecNumber>
    </recommendedName>
</protein>
<keyword evidence="9" id="KW-0350">Heme biosynthesis</keyword>
<keyword evidence="10" id="KW-0627">Porphyrin biosynthesis</keyword>
<dbReference type="Gene3D" id="4.10.1000.30">
    <property type="match status" value="1"/>
</dbReference>
<dbReference type="EC" id="1.3.3.4" evidence="5"/>
<dbReference type="InterPro" id="IPR050464">
    <property type="entry name" value="Zeta_carotene_desat/Oxidored"/>
</dbReference>
<evidence type="ECO:0000256" key="11">
    <source>
        <dbReference type="ARBA" id="ARBA00047554"/>
    </source>
</evidence>
<evidence type="ECO:0000256" key="7">
    <source>
        <dbReference type="ARBA" id="ARBA00022827"/>
    </source>
</evidence>
<evidence type="ECO:0000256" key="12">
    <source>
        <dbReference type="SAM" id="MobiDB-lite"/>
    </source>
</evidence>
<organism evidence="15 16">
    <name type="scientific">Cercophora scortea</name>
    <dbReference type="NCBI Taxonomy" id="314031"/>
    <lineage>
        <taxon>Eukaryota</taxon>
        <taxon>Fungi</taxon>
        <taxon>Dikarya</taxon>
        <taxon>Ascomycota</taxon>
        <taxon>Pezizomycotina</taxon>
        <taxon>Sordariomycetes</taxon>
        <taxon>Sordariomycetidae</taxon>
        <taxon>Sordariales</taxon>
        <taxon>Lasiosphaeriaceae</taxon>
        <taxon>Cercophora</taxon>
    </lineage>
</organism>
<comment type="similarity">
    <text evidence="4">Belongs to the protoporphyrinogen/coproporphyrinogen oxidase family. Protoporphyrinogen oxidase subfamily.</text>
</comment>
<dbReference type="EMBL" id="JAUEPO010000001">
    <property type="protein sequence ID" value="KAK3337201.1"/>
    <property type="molecule type" value="Genomic_DNA"/>
</dbReference>
<dbReference type="SUPFAM" id="SSF51905">
    <property type="entry name" value="FAD/NAD(P)-binding domain"/>
    <property type="match status" value="1"/>
</dbReference>
<dbReference type="InterPro" id="IPR004572">
    <property type="entry name" value="Protoporphyrinogen_oxidase"/>
</dbReference>
<evidence type="ECO:0000259" key="13">
    <source>
        <dbReference type="Pfam" id="PF01593"/>
    </source>
</evidence>
<evidence type="ECO:0000256" key="5">
    <source>
        <dbReference type="ARBA" id="ARBA00012867"/>
    </source>
</evidence>
<keyword evidence="16" id="KW-1185">Reference proteome</keyword>
<dbReference type="PANTHER" id="PTHR42923:SF3">
    <property type="entry name" value="PROTOPORPHYRINOGEN OXIDASE"/>
    <property type="match status" value="1"/>
</dbReference>
<comment type="pathway">
    <text evidence="3">Porphyrin-containing compound metabolism; protoporphyrin-IX biosynthesis; protoporphyrin-IX from protoporphyrinogen-IX: step 1/1.</text>
</comment>
<feature type="compositionally biased region" description="Low complexity" evidence="12">
    <location>
        <begin position="315"/>
        <end position="331"/>
    </location>
</feature>
<dbReference type="Pfam" id="PF01593">
    <property type="entry name" value="Amino_oxidase"/>
    <property type="match status" value="1"/>
</dbReference>
<dbReference type="InterPro" id="IPR055046">
    <property type="entry name" value="Nab2-like_Znf-CCCH"/>
</dbReference>
<evidence type="ECO:0000313" key="15">
    <source>
        <dbReference type="EMBL" id="KAK3337201.1"/>
    </source>
</evidence>
<comment type="cofactor">
    <cofactor evidence="1">
        <name>FAD</name>
        <dbReference type="ChEBI" id="CHEBI:57692"/>
    </cofactor>
</comment>
<dbReference type="AlphaFoldDB" id="A0AAE0MLQ3"/>
<accession>A0AAE0MLQ3</accession>
<dbReference type="Proteomes" id="UP001286456">
    <property type="component" value="Unassembled WGS sequence"/>
</dbReference>
<comment type="catalytic activity">
    <reaction evidence="11">
        <text>protoporphyrinogen IX + 3 O2 = protoporphyrin IX + 3 H2O2</text>
        <dbReference type="Rhea" id="RHEA:25576"/>
        <dbReference type="ChEBI" id="CHEBI:15379"/>
        <dbReference type="ChEBI" id="CHEBI:16240"/>
        <dbReference type="ChEBI" id="CHEBI:57306"/>
        <dbReference type="ChEBI" id="CHEBI:57307"/>
        <dbReference type="EC" id="1.3.3.4"/>
    </reaction>
</comment>
<evidence type="ECO:0000256" key="3">
    <source>
        <dbReference type="ARBA" id="ARBA00005073"/>
    </source>
</evidence>
<comment type="function">
    <text evidence="2">Catalyzes the 6-electron oxidation of protoporphyrinogen-IX to form protoporphyrin-IX.</text>
</comment>
<dbReference type="Pfam" id="PF14608">
    <property type="entry name" value="zf-CCCH_2"/>
    <property type="match status" value="4"/>
</dbReference>
<dbReference type="GO" id="GO:0006783">
    <property type="term" value="P:heme biosynthetic process"/>
    <property type="evidence" value="ECO:0007669"/>
    <property type="project" value="UniProtKB-KW"/>
</dbReference>
<evidence type="ECO:0000256" key="8">
    <source>
        <dbReference type="ARBA" id="ARBA00023002"/>
    </source>
</evidence>
<comment type="caution">
    <text evidence="15">The sequence shown here is derived from an EMBL/GenBank/DDBJ whole genome shotgun (WGS) entry which is preliminary data.</text>
</comment>
<feature type="region of interest" description="Disordered" evidence="12">
    <location>
        <begin position="260"/>
        <end position="361"/>
    </location>
</feature>
<dbReference type="FunFam" id="4.10.1000.40:FF:000002">
    <property type="entry name" value="Nuclear polyadenylated RNA-binding protein Nab2"/>
    <property type="match status" value="1"/>
</dbReference>
<feature type="compositionally biased region" description="Polar residues" evidence="12">
    <location>
        <begin position="95"/>
        <end position="106"/>
    </location>
</feature>
<keyword evidence="6" id="KW-0285">Flavoprotein</keyword>
<dbReference type="Gene3D" id="3.50.50.60">
    <property type="entry name" value="FAD/NAD(P)-binding domain"/>
    <property type="match status" value="1"/>
</dbReference>
<evidence type="ECO:0000256" key="9">
    <source>
        <dbReference type="ARBA" id="ARBA00023133"/>
    </source>
</evidence>
<keyword evidence="7" id="KW-0274">FAD</keyword>
<feature type="region of interest" description="Disordered" evidence="12">
    <location>
        <begin position="95"/>
        <end position="150"/>
    </location>
</feature>
<evidence type="ECO:0000256" key="6">
    <source>
        <dbReference type="ARBA" id="ARBA00022630"/>
    </source>
</evidence>
<evidence type="ECO:0000256" key="2">
    <source>
        <dbReference type="ARBA" id="ARBA00002600"/>
    </source>
</evidence>
<evidence type="ECO:0000256" key="10">
    <source>
        <dbReference type="ARBA" id="ARBA00023244"/>
    </source>
</evidence>
<dbReference type="InterPro" id="IPR002937">
    <property type="entry name" value="Amino_oxidase"/>
</dbReference>
<dbReference type="InterPro" id="IPR036188">
    <property type="entry name" value="FAD/NAD-bd_sf"/>
</dbReference>
<name>A0AAE0MLQ3_9PEZI</name>
<dbReference type="SUPFAM" id="SSF54373">
    <property type="entry name" value="FAD-linked reductases, C-terminal domain"/>
    <property type="match status" value="1"/>
</dbReference>
<feature type="region of interest" description="Disordered" evidence="12">
    <location>
        <begin position="178"/>
        <end position="204"/>
    </location>
</feature>
<dbReference type="NCBIfam" id="TIGR00562">
    <property type="entry name" value="proto_IX_ox"/>
    <property type="match status" value="1"/>
</dbReference>
<sequence length="1229" mass="134119">MSIEITLGTPLADALNMVIQGKIADLGMASGSAEATAMSEYFILMLANGKTQDEIAAEIAGDLLGLGPDDQTAPAFAKWLFEQIDTLHAQLGPASATSAGAQNEMDTQADDPMDGAFDPDLDSMGDAPAGGELNAPTGPKAMRNGAAPRGRDKRMLGQINRTLDRSNDSVLHRIRGQSGTDRIARTPPSGPRMGVGRQPRTTNARAASLAAGMANMPGMPAGPAAMNGMGGMNNMNGGFMQPPADLFAFMEQQNRMLMQMQQQLMQQQQQQQQQHGGMGNGHGHGKSLQERTTRPNNPRGRGGHQQPFNGHASHPQYQQQHNQQQQPRQPQAVEGAQTDGPSQSEDVDMGQSRQPPNPEDTVCKYNLRCSNRECKFAHQSPAAPPGITVDVKDTCTFGVACKNRKCVGRHPSPATKTAHQSEQDCKFFPNCANPNCTFKHPTMPPCRNGGECKIPNCRYTHVKTACRFNPCTNRFCPFSHEEGQRGIFHDKVWVADEAKEHVSERKFVDENATEDLVLPGSGDTNQEANAPQVVVLKGWMGWSRKEGRNKGLCNISIFKGGPRPRTESSSSMETHNGRLFFGRVATTIQMESEEALTKGCFTICVFGTSGHSPEADSIHVNPLNKKQGSIAVLGGGLTGLTTAWYLARYAPNAKITIYEASDRLGGWIDTQEVCVRTPDGKEGKVRFERGARAVNTQNNKPVWDDLIFYDLVTGLHLEKHLRATDHRDLVRRFIYYPDHMVDVSGPVLDPLRPLATISSCAKLLVDLLTEPLFNGAVPSVINMLWGPGKAMLKEGKPGETVGDFFTMAFGGHRDLVDNVLSAMMHGIYGGDVWKLAMASSPFFRMTYPAAPAGKVWVEHKDRSLLFDILLYHKSALFLAERGTRAGYMWFQNGFTTLTDALATALKENPNVTIKLNRPVTSVRYHPTTDTVTVRTSKGITKYDKVVSTIFAKTLADITDGRLPSLAKSHAVTIQLVNLWYPTPNLNAPYHGFGYLIPRSVPADQNPEGALGVIFDSDRENGFVDPAGDAASPFGGSDTVPGTKLTVMLGGHLWQDLPADRWPDAAEAARMAKAVVARHLGISEAENDRAVASSKVCRECIPQHDVEHESRMITADDELNRCFKGKLAVAGGSYTPPGVMGSLRSGRDVAAQIADLFLMKRLDSGELKEARETVGPTGLARFKKPVSIFLQEKGGVPYRYNNGVGIEGMRSRPPTWQKWLRKFGWGNWRG</sequence>
<evidence type="ECO:0000259" key="14">
    <source>
        <dbReference type="Pfam" id="PF22683"/>
    </source>
</evidence>
<dbReference type="Pfam" id="PF22683">
    <property type="entry name" value="Nab2-like_zf-CCCH"/>
    <property type="match status" value="1"/>
</dbReference>
<dbReference type="GO" id="GO:0005743">
    <property type="term" value="C:mitochondrial inner membrane"/>
    <property type="evidence" value="ECO:0007669"/>
    <property type="project" value="TreeGrafter"/>
</dbReference>
<evidence type="ECO:0000313" key="16">
    <source>
        <dbReference type="Proteomes" id="UP001286456"/>
    </source>
</evidence>
<reference evidence="15" key="2">
    <citation type="submission" date="2023-06" db="EMBL/GenBank/DDBJ databases">
        <authorList>
            <consortium name="Lawrence Berkeley National Laboratory"/>
            <person name="Haridas S."/>
            <person name="Hensen N."/>
            <person name="Bonometti L."/>
            <person name="Westerberg I."/>
            <person name="Brannstrom I.O."/>
            <person name="Guillou S."/>
            <person name="Cros-Aarteil S."/>
            <person name="Calhoun S."/>
            <person name="Kuo A."/>
            <person name="Mondo S."/>
            <person name="Pangilinan J."/>
            <person name="Riley R."/>
            <person name="Labutti K."/>
            <person name="Andreopoulos B."/>
            <person name="Lipzen A."/>
            <person name="Chen C."/>
            <person name="Yanf M."/>
            <person name="Daum C."/>
            <person name="Ng V."/>
            <person name="Clum A."/>
            <person name="Steindorff A."/>
            <person name="Ohm R."/>
            <person name="Martin F."/>
            <person name="Silar P."/>
            <person name="Natvig D."/>
            <person name="Lalanne C."/>
            <person name="Gautier V."/>
            <person name="Ament-Velasquez S.L."/>
            <person name="Kruys A."/>
            <person name="Hutchinson M.I."/>
            <person name="Powell A.J."/>
            <person name="Barry K."/>
            <person name="Miller A.N."/>
            <person name="Grigoriev I.V."/>
            <person name="Debuchy R."/>
            <person name="Gladieux P."/>
            <person name="Thoren M.H."/>
            <person name="Johannesson H."/>
        </authorList>
    </citation>
    <scope>NUCLEOTIDE SEQUENCE</scope>
    <source>
        <strain evidence="15">SMH4131-1</strain>
    </source>
</reference>
<dbReference type="PANTHER" id="PTHR42923">
    <property type="entry name" value="PROTOPORPHYRINOGEN OXIDASE"/>
    <property type="match status" value="1"/>
</dbReference>
<feature type="compositionally biased region" description="Low complexity" evidence="12">
    <location>
        <begin position="260"/>
        <end position="275"/>
    </location>
</feature>
<gene>
    <name evidence="15" type="ORF">B0T19DRAFT_350644</name>
</gene>
<reference evidence="15" key="1">
    <citation type="journal article" date="2023" name="Mol. Phylogenet. Evol.">
        <title>Genome-scale phylogeny and comparative genomics of the fungal order Sordariales.</title>
        <authorList>
            <person name="Hensen N."/>
            <person name="Bonometti L."/>
            <person name="Westerberg I."/>
            <person name="Brannstrom I.O."/>
            <person name="Guillou S."/>
            <person name="Cros-Aarteil S."/>
            <person name="Calhoun S."/>
            <person name="Haridas S."/>
            <person name="Kuo A."/>
            <person name="Mondo S."/>
            <person name="Pangilinan J."/>
            <person name="Riley R."/>
            <person name="LaButti K."/>
            <person name="Andreopoulos B."/>
            <person name="Lipzen A."/>
            <person name="Chen C."/>
            <person name="Yan M."/>
            <person name="Daum C."/>
            <person name="Ng V."/>
            <person name="Clum A."/>
            <person name="Steindorff A."/>
            <person name="Ohm R.A."/>
            <person name="Martin F."/>
            <person name="Silar P."/>
            <person name="Natvig D.O."/>
            <person name="Lalanne C."/>
            <person name="Gautier V."/>
            <person name="Ament-Velasquez S.L."/>
            <person name="Kruys A."/>
            <person name="Hutchinson M.I."/>
            <person name="Powell A.J."/>
            <person name="Barry K."/>
            <person name="Miller A.N."/>
            <person name="Grigoriev I.V."/>
            <person name="Debuchy R."/>
            <person name="Gladieux P."/>
            <person name="Hiltunen Thoren M."/>
            <person name="Johannesson H."/>
        </authorList>
    </citation>
    <scope>NUCLEOTIDE SEQUENCE</scope>
    <source>
        <strain evidence="15">SMH4131-1</strain>
    </source>
</reference>
<feature type="compositionally biased region" description="Acidic residues" evidence="12">
    <location>
        <begin position="107"/>
        <end position="123"/>
    </location>
</feature>
<feature type="domain" description="Amine oxidase" evidence="13">
    <location>
        <begin position="637"/>
        <end position="1152"/>
    </location>
</feature>
<keyword evidence="8" id="KW-0560">Oxidoreductase</keyword>